<protein>
    <submittedName>
        <fullName evidence="1">Uncharacterized protein</fullName>
    </submittedName>
</protein>
<reference evidence="1" key="1">
    <citation type="submission" date="2018-06" db="EMBL/GenBank/DDBJ databases">
        <authorList>
            <person name="Zhirakovskaya E."/>
        </authorList>
    </citation>
    <scope>NUCLEOTIDE SEQUENCE</scope>
</reference>
<name>A0A3B0Z0A2_9ZZZZ</name>
<dbReference type="EMBL" id="UOFK01000244">
    <property type="protein sequence ID" value="VAW81017.1"/>
    <property type="molecule type" value="Genomic_DNA"/>
</dbReference>
<gene>
    <name evidence="1" type="ORF">MNBD_GAMMA13-1971</name>
</gene>
<organism evidence="1">
    <name type="scientific">hydrothermal vent metagenome</name>
    <dbReference type="NCBI Taxonomy" id="652676"/>
    <lineage>
        <taxon>unclassified sequences</taxon>
        <taxon>metagenomes</taxon>
        <taxon>ecological metagenomes</taxon>
    </lineage>
</organism>
<proteinExistence type="predicted"/>
<dbReference type="AlphaFoldDB" id="A0A3B0Z0A2"/>
<evidence type="ECO:0000313" key="1">
    <source>
        <dbReference type="EMBL" id="VAW81017.1"/>
    </source>
</evidence>
<accession>A0A3B0Z0A2</accession>
<sequence>MSYLRNMNYIINDMLLGKLHALRGRVLCYQGESCTVIELLQDENALVLQYTGRRQQAIQANQFGEANRRTSAYHTLPLLIEHGVLNPVIAAWVGQA</sequence>